<evidence type="ECO:0000256" key="6">
    <source>
        <dbReference type="ARBA" id="ARBA00022777"/>
    </source>
</evidence>
<dbReference type="GO" id="GO:0047325">
    <property type="term" value="F:inositol-3,4,5,6-tetrakisphosphate 1-kinase activity"/>
    <property type="evidence" value="ECO:0007669"/>
    <property type="project" value="InterPro"/>
</dbReference>
<dbReference type="Pfam" id="PF05770">
    <property type="entry name" value="Ins134_P3_kin"/>
    <property type="match status" value="1"/>
</dbReference>
<dbReference type="PANTHER" id="PTHR14217:SF1">
    <property type="entry name" value="INOSITOL-TETRAKISPHOSPHATE 1-KINASE"/>
    <property type="match status" value="1"/>
</dbReference>
<keyword evidence="3" id="KW-0808">Transferase</keyword>
<sequence length="384" mass="43410">MWRNDVAPVFLFLIFAMVVISERYFFESASTANFPQARVCTKEKATIKGLQNKGRCRVGYLLSETKENRIPIHTFKKEYRYNVHVNRSFADQGPLDVLVHDFTDIVRGARDGDENSKAELFLADLENYISRRPRMVVMNPLPSWRLLHDRLGAQKVAKEVVNSLKDPDIIVPNRVYLETSGVENTVKYLEEAGVTFPFVCKSSSKRHLEHHRMTLVFGRRGLEDLDLPCSAESYANHSGILHKLYVIGETHFVYGRPSLRNFAMSDDRPKVIFSTSEVAKADSVSLLNAGKHGEPTSQTRPVSADKISRISEMIRRVLGSSLVGIDVIVQDGTGKHVIIDMNDFPGYHEVGTREFQTALLQLLRTGPCSCFRREEGNKSSKTFA</sequence>
<keyword evidence="8" id="KW-0460">Magnesium</keyword>
<evidence type="ECO:0000256" key="5">
    <source>
        <dbReference type="ARBA" id="ARBA00022741"/>
    </source>
</evidence>
<dbReference type="GO" id="GO:0000287">
    <property type="term" value="F:magnesium ion binding"/>
    <property type="evidence" value="ECO:0007669"/>
    <property type="project" value="InterPro"/>
</dbReference>
<evidence type="ECO:0000313" key="12">
    <source>
        <dbReference type="EMBL" id="CAH1247622.1"/>
    </source>
</evidence>
<dbReference type="GO" id="GO:0005524">
    <property type="term" value="F:ATP binding"/>
    <property type="evidence" value="ECO:0007669"/>
    <property type="project" value="UniProtKB-KW"/>
</dbReference>
<dbReference type="GO" id="GO:0032957">
    <property type="term" value="P:inositol trisphosphate metabolic process"/>
    <property type="evidence" value="ECO:0007669"/>
    <property type="project" value="InterPro"/>
</dbReference>
<dbReference type="Proteomes" id="UP000838412">
    <property type="component" value="Chromosome 16"/>
</dbReference>
<proteinExistence type="inferred from homology"/>
<evidence type="ECO:0000256" key="8">
    <source>
        <dbReference type="ARBA" id="ARBA00022842"/>
    </source>
</evidence>
<evidence type="ECO:0000259" key="11">
    <source>
        <dbReference type="Pfam" id="PF17927"/>
    </source>
</evidence>
<keyword evidence="7" id="KW-0067">ATP-binding</keyword>
<dbReference type="AlphaFoldDB" id="A0A8J9Z4N5"/>
<reference evidence="12" key="1">
    <citation type="submission" date="2022-01" db="EMBL/GenBank/DDBJ databases">
        <authorList>
            <person name="Braso-Vives M."/>
        </authorList>
    </citation>
    <scope>NUCLEOTIDE SEQUENCE</scope>
</reference>
<comment type="similarity">
    <text evidence="2">Belongs to the ITPK1 family.</text>
</comment>
<feature type="signal peptide" evidence="9">
    <location>
        <begin position="1"/>
        <end position="21"/>
    </location>
</feature>
<dbReference type="EMBL" id="OV696701">
    <property type="protein sequence ID" value="CAH1247622.1"/>
    <property type="molecule type" value="Genomic_DNA"/>
</dbReference>
<protein>
    <submittedName>
        <fullName evidence="12">ITPK1 protein</fullName>
    </submittedName>
</protein>
<keyword evidence="6" id="KW-0418">Kinase</keyword>
<evidence type="ECO:0000313" key="13">
    <source>
        <dbReference type="Proteomes" id="UP000838412"/>
    </source>
</evidence>
<feature type="chain" id="PRO_5035452875" evidence="9">
    <location>
        <begin position="22"/>
        <end position="384"/>
    </location>
</feature>
<evidence type="ECO:0000259" key="10">
    <source>
        <dbReference type="Pfam" id="PF05770"/>
    </source>
</evidence>
<organism evidence="12 13">
    <name type="scientific">Branchiostoma lanceolatum</name>
    <name type="common">Common lancelet</name>
    <name type="synonym">Amphioxus lanceolatum</name>
    <dbReference type="NCBI Taxonomy" id="7740"/>
    <lineage>
        <taxon>Eukaryota</taxon>
        <taxon>Metazoa</taxon>
        <taxon>Chordata</taxon>
        <taxon>Cephalochordata</taxon>
        <taxon>Leptocardii</taxon>
        <taxon>Amphioxiformes</taxon>
        <taxon>Branchiostomatidae</taxon>
        <taxon>Branchiostoma</taxon>
    </lineage>
</organism>
<evidence type="ECO:0000256" key="2">
    <source>
        <dbReference type="ARBA" id="ARBA00009601"/>
    </source>
</evidence>
<keyword evidence="4" id="KW-0479">Metal-binding</keyword>
<dbReference type="InterPro" id="IPR040464">
    <property type="entry name" value="InsP(3)kin_ATP-grasp"/>
</dbReference>
<dbReference type="InterPro" id="IPR041429">
    <property type="entry name" value="ITPK1_N"/>
</dbReference>
<dbReference type="GO" id="GO:0005737">
    <property type="term" value="C:cytoplasm"/>
    <property type="evidence" value="ECO:0007669"/>
    <property type="project" value="TreeGrafter"/>
</dbReference>
<dbReference type="Gene3D" id="3.30.470.20">
    <property type="entry name" value="ATP-grasp fold, B domain"/>
    <property type="match status" value="1"/>
</dbReference>
<feature type="domain" description="Inositol-tetrakisphosphate 1-kinase N-terminal" evidence="11">
    <location>
        <begin position="58"/>
        <end position="142"/>
    </location>
</feature>
<dbReference type="Pfam" id="PF17927">
    <property type="entry name" value="Ins134_P3_kin_N"/>
    <property type="match status" value="1"/>
</dbReference>
<keyword evidence="9" id="KW-0732">Signal</keyword>
<evidence type="ECO:0000256" key="3">
    <source>
        <dbReference type="ARBA" id="ARBA00022679"/>
    </source>
</evidence>
<dbReference type="InterPro" id="IPR008656">
    <property type="entry name" value="Inositol_tetrakis-P_1-kinase"/>
</dbReference>
<keyword evidence="5" id="KW-0547">Nucleotide-binding</keyword>
<accession>A0A8J9Z4N5</accession>
<comment type="cofactor">
    <cofactor evidence="1">
        <name>Mg(2+)</name>
        <dbReference type="ChEBI" id="CHEBI:18420"/>
    </cofactor>
</comment>
<evidence type="ECO:0000256" key="9">
    <source>
        <dbReference type="SAM" id="SignalP"/>
    </source>
</evidence>
<dbReference type="GO" id="GO:0052726">
    <property type="term" value="F:inositol-1,3,4-trisphosphate 5-kinase activity"/>
    <property type="evidence" value="ECO:0007669"/>
    <property type="project" value="InterPro"/>
</dbReference>
<dbReference type="OrthoDB" id="25308at2759"/>
<evidence type="ECO:0000256" key="7">
    <source>
        <dbReference type="ARBA" id="ARBA00022840"/>
    </source>
</evidence>
<feature type="domain" description="Inositol 1,3,4-trisphosphate 5/6-kinase ATP-grasp" evidence="10">
    <location>
        <begin position="168"/>
        <end position="362"/>
    </location>
</feature>
<dbReference type="GO" id="GO:0052725">
    <property type="term" value="F:inositol-1,3,4-trisphosphate 6-kinase activity"/>
    <property type="evidence" value="ECO:0007669"/>
    <property type="project" value="InterPro"/>
</dbReference>
<keyword evidence="13" id="KW-1185">Reference proteome</keyword>
<dbReference type="PANTHER" id="PTHR14217">
    <property type="entry name" value="INOSITOL-TETRAKISPHOSPHATE 1-KINASE"/>
    <property type="match status" value="1"/>
</dbReference>
<gene>
    <name evidence="12" type="primary">ITPK1</name>
    <name evidence="12" type="ORF">BLAG_LOCUS9239</name>
</gene>
<name>A0A8J9Z4N5_BRALA</name>
<evidence type="ECO:0000256" key="1">
    <source>
        <dbReference type="ARBA" id="ARBA00001946"/>
    </source>
</evidence>
<evidence type="ECO:0000256" key="4">
    <source>
        <dbReference type="ARBA" id="ARBA00022723"/>
    </source>
</evidence>